<sequence length="482" mass="52380">MTEFAGHLPGLSAGEVEWKTLHFSAWGEAAEIRVPVLSEAQGTALAGRVRDNARAYLKTLRIAEITAIIDQAIARLLDRNDPWRQKAERLLPIVTGYDPEMVRLGLTGYLKTFRQPQLKRFLAEDFADPQILDDFQTRPKGGFAKAFGPDLLLHVWAGNVPGLPLWSLISGLLVKAGSIGKVATAEPLLAGWFARILAEIDPRLGECLAVVWWKGGDEAGERVWLAQADAIVAYGGNDALKAIRDRAPVTARYLPHGHKFGFGMVARAALDTRKAGALARQAAYDVMRYDQQGCYSPQMLFVERGGRVSPREFSAYVAHELASFARKHPRRALSIEEAAGVASWRGAQELRSLGGDCDLLGDPADDWSIVHVEDAQALAPSGLNRTLSIVAVDRLDDVVSLIAPFRSFLQSVGIAAEPDDLFRLAGLLGQVGVTRICALGSMTAPEAGWHNDGRFNLLDLVTMTEIEHAAEAAADGFAPYVD</sequence>
<dbReference type="InterPro" id="IPR008670">
    <property type="entry name" value="CoA_reduct_LuxC"/>
</dbReference>
<dbReference type="CDD" id="cd07080">
    <property type="entry name" value="ALDH_Acyl-CoA-Red_LuxC"/>
    <property type="match status" value="1"/>
</dbReference>
<dbReference type="AlphaFoldDB" id="A0A1D7UB40"/>
<dbReference type="PIRSF" id="PIRSF009414">
    <property type="entry name" value="LuxC"/>
    <property type="match status" value="1"/>
</dbReference>
<dbReference type="Proteomes" id="UP000094969">
    <property type="component" value="Chromosome"/>
</dbReference>
<dbReference type="Pfam" id="PF05893">
    <property type="entry name" value="LuxC"/>
    <property type="match status" value="1"/>
</dbReference>
<dbReference type="GO" id="GO:0008218">
    <property type="term" value="P:bioluminescence"/>
    <property type="evidence" value="ECO:0007669"/>
    <property type="project" value="InterPro"/>
</dbReference>
<dbReference type="GO" id="GO:0050062">
    <property type="term" value="F:long-chain-fatty-acyl-CoA reductase activity"/>
    <property type="evidence" value="ECO:0007669"/>
    <property type="project" value="UniProtKB-EC"/>
</dbReference>
<evidence type="ECO:0000313" key="3">
    <source>
        <dbReference type="EMBL" id="AOO84569.1"/>
    </source>
</evidence>
<dbReference type="STRING" id="1526658.BHK69_17635"/>
<accession>A0A1D7UB40</accession>
<dbReference type="EMBL" id="CP017147">
    <property type="protein sequence ID" value="AOO84569.1"/>
    <property type="molecule type" value="Genomic_DNA"/>
</dbReference>
<dbReference type="RefSeq" id="WP_069693755.1">
    <property type="nucleotide sequence ID" value="NZ_CP017147.1"/>
</dbReference>
<dbReference type="InterPro" id="IPR016161">
    <property type="entry name" value="Ald_DH/histidinol_DH"/>
</dbReference>
<evidence type="ECO:0000313" key="4">
    <source>
        <dbReference type="Proteomes" id="UP000094969"/>
    </source>
</evidence>
<evidence type="ECO:0000256" key="2">
    <source>
        <dbReference type="PIRNR" id="PIRNR009414"/>
    </source>
</evidence>
<dbReference type="KEGG" id="bvv:BHK69_17635"/>
<gene>
    <name evidence="3" type="ORF">BHK69_17635</name>
</gene>
<dbReference type="SUPFAM" id="SSF53720">
    <property type="entry name" value="ALDH-like"/>
    <property type="match status" value="1"/>
</dbReference>
<dbReference type="EC" id="1.2.1.50" evidence="2"/>
<organism evidence="3 4">
    <name type="scientific">Bosea vaviloviae</name>
    <dbReference type="NCBI Taxonomy" id="1526658"/>
    <lineage>
        <taxon>Bacteria</taxon>
        <taxon>Pseudomonadati</taxon>
        <taxon>Pseudomonadota</taxon>
        <taxon>Alphaproteobacteria</taxon>
        <taxon>Hyphomicrobiales</taxon>
        <taxon>Boseaceae</taxon>
        <taxon>Bosea</taxon>
    </lineage>
</organism>
<keyword evidence="1 2" id="KW-0521">NADP</keyword>
<dbReference type="GO" id="GO:0003995">
    <property type="term" value="F:acyl-CoA dehydrogenase activity"/>
    <property type="evidence" value="ECO:0007669"/>
    <property type="project" value="InterPro"/>
</dbReference>
<reference evidence="3 4" key="1">
    <citation type="journal article" date="2015" name="Antonie Van Leeuwenhoek">
        <title>Bosea vaviloviae sp. nov., a new species of slow-growing rhizobia isolated from nodules of the relict species Vavilovia formosa (Stev.) Fed.</title>
        <authorList>
            <person name="Safronova V.I."/>
            <person name="Kuznetsova I.G."/>
            <person name="Sazanova A.L."/>
            <person name="Kimeklis A.K."/>
            <person name="Belimov A.A."/>
            <person name="Andronov E.E."/>
            <person name="Pinaev A.G."/>
            <person name="Chizhevskaya E.P."/>
            <person name="Pukhaev A.R."/>
            <person name="Popov K.P."/>
            <person name="Willems A."/>
            <person name="Tikhonovich I.A."/>
        </authorList>
    </citation>
    <scope>NUCLEOTIDE SEQUENCE [LARGE SCALE GENOMIC DNA]</scope>
    <source>
        <strain evidence="3 4">Vaf18</strain>
    </source>
</reference>
<keyword evidence="4" id="KW-1185">Reference proteome</keyword>
<name>A0A1D7UB40_9HYPH</name>
<comment type="catalytic activity">
    <reaction evidence="2">
        <text>a long-chain fatty aldehyde + NADP(+) + CoA = a long-chain fatty acyl-CoA + NADPH + H(+)</text>
        <dbReference type="Rhea" id="RHEA:15437"/>
        <dbReference type="ChEBI" id="CHEBI:15378"/>
        <dbReference type="ChEBI" id="CHEBI:17176"/>
        <dbReference type="ChEBI" id="CHEBI:57287"/>
        <dbReference type="ChEBI" id="CHEBI:57783"/>
        <dbReference type="ChEBI" id="CHEBI:58349"/>
        <dbReference type="ChEBI" id="CHEBI:83139"/>
        <dbReference type="EC" id="1.2.1.50"/>
    </reaction>
</comment>
<keyword evidence="2" id="KW-0560">Oxidoreductase</keyword>
<proteinExistence type="inferred from homology"/>
<dbReference type="OrthoDB" id="580775at2"/>
<evidence type="ECO:0000256" key="1">
    <source>
        <dbReference type="ARBA" id="ARBA00022857"/>
    </source>
</evidence>
<protein>
    <recommendedName>
        <fullName evidence="2">Acyl-CoA reductase</fullName>
        <ecNumber evidence="2">1.2.1.50</ecNumber>
    </recommendedName>
</protein>
<comment type="similarity">
    <text evidence="2">Belongs to the LuxC family.</text>
</comment>